<evidence type="ECO:0000313" key="9">
    <source>
        <dbReference type="Proteomes" id="UP000291151"/>
    </source>
</evidence>
<keyword evidence="3 8" id="KW-0808">Transferase</keyword>
<evidence type="ECO:0000256" key="5">
    <source>
        <dbReference type="ARBA" id="ARBA00047942"/>
    </source>
</evidence>
<accession>A0A4P6UUH4</accession>
<evidence type="ECO:0000256" key="4">
    <source>
        <dbReference type="ARBA" id="ARBA00022691"/>
    </source>
</evidence>
<evidence type="ECO:0000256" key="6">
    <source>
        <dbReference type="SAM" id="Coils"/>
    </source>
</evidence>
<sequence>MNKSALKKFATEARKELIERVELQARKIGITEEAIKKADVESSDAVFIDGRQLSDIERRQRNKLIARTKEIGFKRVMEETAYTWFNRFIALRFMEVNDYLPTKVRVLSSLDPDSAEPDMMKEALNLDLDLDKEYVYALKMNNKTDELFKYLIKVHCNDLNRYMPFMFETVEDYKEILFPEGLLGKDTFLRKLTDTNEISEDDWKNIEIIGWLYQYYISEEKDEIFANLKKNIKITKDKLPAATQLFTPNWIVRYMIENSLGRIWMESYPDSQLKTKWKYYLDEAEQVEEVKKQLEEIRYKNVNPEEITFLDPCCGSGHILVYAFDVFYDMYLEKGYMESEIPQLILEKNLFGIDVDERAVQLASFALMMKAREKTRRIFRQKITPKIVAIQESKWLTDEIIKDISKDNLEVNESLKLIQETFYDAKEYGSLLSIEIKNIHQIEKYLEQYLIEENDLLEIINKDIIKEKLPVLLKQSALLSKKYDVVCTNPPYMGRNGMNKKLKDFMDKHYSDSKSDLFAAFMERGFELSKETSFNSMVTMQSWMFLSSFEKMRNKIIKEKTISTLLHMDNMVMGIAFGTSATVFRNIHINNYKGIYTEVTYKDVQSEEKPSIFPIKENRNGIVSVENFSKIPGSPIAYWVSNEVLNIFSENPSISEVAEPRLGMATANNELFLRFWYEVSFDNIKFSSNKREEAISSKRRWFPYNKGGEFRKWYGNNDYVVDWENDGEKIRNYADENGKVRSHNYNLDYIFKPGITWSALSSGDFSSRLFLNGFLFDNSGSSLFTNNMEDLYKIQGFLATKIVQNFLPLINPTLNYQPGTIGRLPIKISMEKEKEERIIELVKENVSISKLEWDSFETSWDFSKHPLLKFPSNTIKSSFEQWTQFAEKQFNQLKQNEEELNRIFIEIYGLQDELTPDIADEDITIRKADLERDIKSFISYAVGCMFGRYSLDEEGLIYAGGEFDSTRYKTFPADEDNILPILSDPYFEDDIVSKFVDFVKITFSEDTLEENLDFIADAIGRKPNETAKETLRRYFLNDFFKDHVQTYKKRPIYWLFTPGKEKAFNCLIYMHRYDKTTLSRIRTDYLHEVQTRMEAEKLQLLEIIEGDFSAKEITKAKKELKALEKKIDELKAYDELLHHMADMQIEIYLDDGVKMNYEKFKGLVVPIK</sequence>
<dbReference type="Gene3D" id="3.40.50.150">
    <property type="entry name" value="Vaccinia Virus protein VP39"/>
    <property type="match status" value="1"/>
</dbReference>
<feature type="coiled-coil region" evidence="6">
    <location>
        <begin position="1106"/>
        <end position="1133"/>
    </location>
</feature>
<evidence type="ECO:0000256" key="3">
    <source>
        <dbReference type="ARBA" id="ARBA00022679"/>
    </source>
</evidence>
<dbReference type="PRINTS" id="PR00507">
    <property type="entry name" value="N12N6MTFRASE"/>
</dbReference>
<dbReference type="EMBL" id="CP036528">
    <property type="protein sequence ID" value="QBK26903.1"/>
    <property type="molecule type" value="Genomic_DNA"/>
</dbReference>
<dbReference type="REBASE" id="302743">
    <property type="entry name" value="UthLM102ORF14260P"/>
</dbReference>
<protein>
    <recommendedName>
        <fullName evidence="1">site-specific DNA-methyltransferase (adenine-specific)</fullName>
        <ecNumber evidence="1">2.1.1.72</ecNumber>
    </recommendedName>
</protein>
<keyword evidence="4" id="KW-0949">S-adenosyl-L-methionine</keyword>
<dbReference type="NCBIfam" id="NF033452">
    <property type="entry name" value="BREX_1_MTaseX"/>
    <property type="match status" value="1"/>
</dbReference>
<evidence type="ECO:0000256" key="1">
    <source>
        <dbReference type="ARBA" id="ARBA00011900"/>
    </source>
</evidence>
<dbReference type="AlphaFoldDB" id="A0A4P6UUH4"/>
<evidence type="ECO:0000256" key="2">
    <source>
        <dbReference type="ARBA" id="ARBA00022603"/>
    </source>
</evidence>
<dbReference type="Proteomes" id="UP000291151">
    <property type="component" value="Chromosome"/>
</dbReference>
<organism evidence="8 9">
    <name type="scientific">Ureibacillus thermophilus</name>
    <dbReference type="NCBI Taxonomy" id="367743"/>
    <lineage>
        <taxon>Bacteria</taxon>
        <taxon>Bacillati</taxon>
        <taxon>Bacillota</taxon>
        <taxon>Bacilli</taxon>
        <taxon>Bacillales</taxon>
        <taxon>Caryophanaceae</taxon>
        <taxon>Ureibacillus</taxon>
    </lineage>
</organism>
<dbReference type="GO" id="GO:0032259">
    <property type="term" value="P:methylation"/>
    <property type="evidence" value="ECO:0007669"/>
    <property type="project" value="UniProtKB-KW"/>
</dbReference>
<reference evidence="8 9" key="1">
    <citation type="submission" date="2019-02" db="EMBL/GenBank/DDBJ databases">
        <title>Ureibacillus thermophilus.</title>
        <authorList>
            <person name="Sunny J.S."/>
            <person name="Natarajan A."/>
            <person name="Saleena L.M."/>
        </authorList>
    </citation>
    <scope>NUCLEOTIDE SEQUENCE [LARGE SCALE GENOMIC DNA]</scope>
    <source>
        <strain evidence="8 9">LM102</strain>
    </source>
</reference>
<name>A0A4P6UUH4_9BACL</name>
<dbReference type="InterPro" id="IPR050953">
    <property type="entry name" value="N4_N6_ade-DNA_methylase"/>
</dbReference>
<dbReference type="KEGG" id="uth:DKZ56_14260"/>
<dbReference type="PANTHER" id="PTHR33841:SF1">
    <property type="entry name" value="DNA METHYLTRANSFERASE A"/>
    <property type="match status" value="1"/>
</dbReference>
<dbReference type="RefSeq" id="WP_208650577.1">
    <property type="nucleotide sequence ID" value="NZ_CP036528.1"/>
</dbReference>
<dbReference type="GO" id="GO:0006304">
    <property type="term" value="P:DNA modification"/>
    <property type="evidence" value="ECO:0007669"/>
    <property type="project" value="InterPro"/>
</dbReference>
<dbReference type="SUPFAM" id="SSF53335">
    <property type="entry name" value="S-adenosyl-L-methionine-dependent methyltransferases"/>
    <property type="match status" value="1"/>
</dbReference>
<feature type="domain" description="Type II methyltransferase M.TaqI-like" evidence="7">
    <location>
        <begin position="348"/>
        <end position="568"/>
    </location>
</feature>
<keyword evidence="2 8" id="KW-0489">Methyltransferase</keyword>
<dbReference type="InterPro" id="IPR029063">
    <property type="entry name" value="SAM-dependent_MTases_sf"/>
</dbReference>
<dbReference type="GO" id="GO:0009007">
    <property type="term" value="F:site-specific DNA-methyltransferase (adenine-specific) activity"/>
    <property type="evidence" value="ECO:0007669"/>
    <property type="project" value="UniProtKB-EC"/>
</dbReference>
<dbReference type="InterPro" id="IPR047939">
    <property type="entry name" value="BREX_1_PglX"/>
</dbReference>
<keyword evidence="9" id="KW-1185">Reference proteome</keyword>
<proteinExistence type="predicted"/>
<keyword evidence="6" id="KW-0175">Coiled coil</keyword>
<evidence type="ECO:0000313" key="8">
    <source>
        <dbReference type="EMBL" id="QBK26903.1"/>
    </source>
</evidence>
<dbReference type="Pfam" id="PF07669">
    <property type="entry name" value="Eco57I"/>
    <property type="match status" value="1"/>
</dbReference>
<evidence type="ECO:0000259" key="7">
    <source>
        <dbReference type="Pfam" id="PF07669"/>
    </source>
</evidence>
<dbReference type="PANTHER" id="PTHR33841">
    <property type="entry name" value="DNA METHYLTRANSFERASE YEEA-RELATED"/>
    <property type="match status" value="1"/>
</dbReference>
<gene>
    <name evidence="8" type="primary">pglX</name>
    <name evidence="8" type="ORF">DKZ56_14260</name>
</gene>
<comment type="catalytic activity">
    <reaction evidence="5">
        <text>a 2'-deoxyadenosine in DNA + S-adenosyl-L-methionine = an N(6)-methyl-2'-deoxyadenosine in DNA + S-adenosyl-L-homocysteine + H(+)</text>
        <dbReference type="Rhea" id="RHEA:15197"/>
        <dbReference type="Rhea" id="RHEA-COMP:12418"/>
        <dbReference type="Rhea" id="RHEA-COMP:12419"/>
        <dbReference type="ChEBI" id="CHEBI:15378"/>
        <dbReference type="ChEBI" id="CHEBI:57856"/>
        <dbReference type="ChEBI" id="CHEBI:59789"/>
        <dbReference type="ChEBI" id="CHEBI:90615"/>
        <dbReference type="ChEBI" id="CHEBI:90616"/>
        <dbReference type="EC" id="2.1.1.72"/>
    </reaction>
</comment>
<dbReference type="InterPro" id="IPR011639">
    <property type="entry name" value="MethylTrfase_TaqI-like_dom"/>
</dbReference>
<dbReference type="EC" id="2.1.1.72" evidence="1"/>